<dbReference type="AlphaFoldDB" id="A0ABD0MCK4"/>
<accession>A0ABD0MCK4</accession>
<feature type="compositionally biased region" description="Basic and acidic residues" evidence="1">
    <location>
        <begin position="359"/>
        <end position="377"/>
    </location>
</feature>
<comment type="caution">
    <text evidence="2">The sequence shown here is derived from an EMBL/GenBank/DDBJ whole genome shotgun (WGS) entry which is preliminary data.</text>
</comment>
<name>A0ABD0MCK4_CIRMR</name>
<keyword evidence="3" id="KW-1185">Reference proteome</keyword>
<sequence length="387" mass="44279">MALLSKVLASLSFRLPKWHSARKSSVVIQKSSHIQKPIQKPSEDIEVEIDERDCQVSSAEMEIFQERKTPPAGVKLPPLLPISTVAKPLMIRVAPAEVETLPFTPTTVVEPLMNQVAQQNPAKPTRNSKKKRRENPKTPSPSAVRDAWMETSNMQGASPKNKRLGKPIRKEKGTKNNHPEHPPTMVKLAWTETSNTQVSHHEQATKAEEDSEPETTVEMLTLADRKKERKIEHQDKNPPPATLKLAWMEKSKMQAMHLKEVRPKRQESSLTKTKEESITLIEYTEEDNRAEEHKKQRKTEQADKTASPAKEKCVRMEGDKKGANNTSYVKQPGPDLFLNIYTMSELKAYEKKMRKLKKEQKQRESPHEPSSMKDHLINKFKKFKRAI</sequence>
<protein>
    <submittedName>
        <fullName evidence="2">Uncharacterized protein</fullName>
    </submittedName>
</protein>
<gene>
    <name evidence="2" type="ORF">M9458_056710</name>
</gene>
<evidence type="ECO:0000313" key="3">
    <source>
        <dbReference type="Proteomes" id="UP001529510"/>
    </source>
</evidence>
<evidence type="ECO:0000256" key="1">
    <source>
        <dbReference type="SAM" id="MobiDB-lite"/>
    </source>
</evidence>
<reference evidence="2 3" key="1">
    <citation type="submission" date="2024-05" db="EMBL/GenBank/DDBJ databases">
        <title>Genome sequencing and assembly of Indian major carp, Cirrhinus mrigala (Hamilton, 1822).</title>
        <authorList>
            <person name="Mohindra V."/>
            <person name="Chowdhury L.M."/>
            <person name="Lal K."/>
            <person name="Jena J.K."/>
        </authorList>
    </citation>
    <scope>NUCLEOTIDE SEQUENCE [LARGE SCALE GENOMIC DNA]</scope>
    <source>
        <strain evidence="2">CM1030</strain>
        <tissue evidence="2">Blood</tissue>
    </source>
</reference>
<feature type="region of interest" description="Disordered" evidence="1">
    <location>
        <begin position="112"/>
        <end position="183"/>
    </location>
</feature>
<feature type="compositionally biased region" description="Basic and acidic residues" evidence="1">
    <location>
        <begin position="286"/>
        <end position="322"/>
    </location>
</feature>
<feature type="region of interest" description="Disordered" evidence="1">
    <location>
        <begin position="283"/>
        <end position="331"/>
    </location>
</feature>
<evidence type="ECO:0000313" key="2">
    <source>
        <dbReference type="EMBL" id="KAL0147983.1"/>
    </source>
</evidence>
<feature type="region of interest" description="Disordered" evidence="1">
    <location>
        <begin position="352"/>
        <end position="377"/>
    </location>
</feature>
<dbReference type="EMBL" id="JAMKFB020000716">
    <property type="protein sequence ID" value="KAL0147983.1"/>
    <property type="molecule type" value="Genomic_DNA"/>
</dbReference>
<feature type="compositionally biased region" description="Basic and acidic residues" evidence="1">
    <location>
        <begin position="168"/>
        <end position="181"/>
    </location>
</feature>
<proteinExistence type="predicted"/>
<dbReference type="Proteomes" id="UP001529510">
    <property type="component" value="Unassembled WGS sequence"/>
</dbReference>
<organism evidence="2 3">
    <name type="scientific">Cirrhinus mrigala</name>
    <name type="common">Mrigala</name>
    <dbReference type="NCBI Taxonomy" id="683832"/>
    <lineage>
        <taxon>Eukaryota</taxon>
        <taxon>Metazoa</taxon>
        <taxon>Chordata</taxon>
        <taxon>Craniata</taxon>
        <taxon>Vertebrata</taxon>
        <taxon>Euteleostomi</taxon>
        <taxon>Actinopterygii</taxon>
        <taxon>Neopterygii</taxon>
        <taxon>Teleostei</taxon>
        <taxon>Ostariophysi</taxon>
        <taxon>Cypriniformes</taxon>
        <taxon>Cyprinidae</taxon>
        <taxon>Labeoninae</taxon>
        <taxon>Labeonini</taxon>
        <taxon>Cirrhinus</taxon>
    </lineage>
</organism>